<sequence>MTTCNLYDELHVLISDVHTSLSDTKSTSLEVAREKISALIQFCHPLRQTDWNVDNADGMYFYIKAFDTVKLGYAFCKRCSDETTPMLINLVYQLQSFFVTDITQRNLLRSVVPDSVSVSQLAITLFDLGSTADRLDPRFSLPLWKLASSIIQFYKNELKHAATAEYLLILDKFLELLLSSVTFFYTDCLQQLKSEDNDKVAAKEYASLSSNLSVNLKMINLLCRIATFCIREFAITSAPSTCTALVDWFVWLISTRYAGGLFESGTDVPVLLVPHLEPSLFLCIDVTLDHLTTLPVASKENLTCSWAAVCFRHADIDAVVKLRIYSGILVNLTRHPHCYPRWLCDDFNIYADTITTCMQLDLTVSGQDMRTSECNKRLSALADDFYTSLLQRICASICGLPASCFHYLVRPVLMCFLYLLLFSILVCCPCLFRIYKRLFIETSKFYRFIRCHSFHLGPAVSSFAAPHIFRGTINLQFSTDCM</sequence>
<accession>A0A8J4SK08</accession>
<keyword evidence="1" id="KW-1133">Transmembrane helix</keyword>
<comment type="caution">
    <text evidence="2">The sequence shown here is derived from an EMBL/GenBank/DDBJ whole genome shotgun (WGS) entry which is preliminary data.</text>
</comment>
<evidence type="ECO:0000313" key="2">
    <source>
        <dbReference type="EMBL" id="KAF5394532.1"/>
    </source>
</evidence>
<feature type="transmembrane region" description="Helical" evidence="1">
    <location>
        <begin position="416"/>
        <end position="435"/>
    </location>
</feature>
<evidence type="ECO:0000256" key="1">
    <source>
        <dbReference type="SAM" id="Phobius"/>
    </source>
</evidence>
<gene>
    <name evidence="2" type="ORF">PHET_11220</name>
</gene>
<reference evidence="2" key="1">
    <citation type="submission" date="2019-05" db="EMBL/GenBank/DDBJ databases">
        <title>Annotation for the trematode Paragonimus heterotremus.</title>
        <authorList>
            <person name="Choi Y.-J."/>
        </authorList>
    </citation>
    <scope>NUCLEOTIDE SEQUENCE</scope>
    <source>
        <strain evidence="2">LC</strain>
    </source>
</reference>
<dbReference type="OrthoDB" id="6088000at2759"/>
<dbReference type="EMBL" id="LUCH01018239">
    <property type="protein sequence ID" value="KAF5394532.1"/>
    <property type="molecule type" value="Genomic_DNA"/>
</dbReference>
<name>A0A8J4SK08_9TREM</name>
<protein>
    <submittedName>
        <fullName evidence="2">Uncharacterized protein</fullName>
    </submittedName>
</protein>
<keyword evidence="3" id="KW-1185">Reference proteome</keyword>
<keyword evidence="1" id="KW-0812">Transmembrane</keyword>
<dbReference type="Proteomes" id="UP000748531">
    <property type="component" value="Unassembled WGS sequence"/>
</dbReference>
<proteinExistence type="predicted"/>
<keyword evidence="1" id="KW-0472">Membrane</keyword>
<evidence type="ECO:0000313" key="3">
    <source>
        <dbReference type="Proteomes" id="UP000748531"/>
    </source>
</evidence>
<dbReference type="AlphaFoldDB" id="A0A8J4SK08"/>
<organism evidence="2 3">
    <name type="scientific">Paragonimus heterotremus</name>
    <dbReference type="NCBI Taxonomy" id="100268"/>
    <lineage>
        <taxon>Eukaryota</taxon>
        <taxon>Metazoa</taxon>
        <taxon>Spiralia</taxon>
        <taxon>Lophotrochozoa</taxon>
        <taxon>Platyhelminthes</taxon>
        <taxon>Trematoda</taxon>
        <taxon>Digenea</taxon>
        <taxon>Plagiorchiida</taxon>
        <taxon>Troglotremata</taxon>
        <taxon>Troglotrematidae</taxon>
        <taxon>Paragonimus</taxon>
    </lineage>
</organism>